<dbReference type="GO" id="GO:0008703">
    <property type="term" value="F:5-amino-6-(5-phosphoribosylamino)uracil reductase activity"/>
    <property type="evidence" value="ECO:0007669"/>
    <property type="project" value="InterPro"/>
</dbReference>
<dbReference type="InterPro" id="IPR024072">
    <property type="entry name" value="DHFR-like_dom_sf"/>
</dbReference>
<name>A0A7I9VBJ4_9ACTN</name>
<proteinExistence type="predicted"/>
<feature type="domain" description="Bacterial bifunctional deaminase-reductase C-terminal" evidence="4">
    <location>
        <begin position="27"/>
        <end position="203"/>
    </location>
</feature>
<dbReference type="InterPro" id="IPR050765">
    <property type="entry name" value="Riboflavin_Biosynth_HTPR"/>
</dbReference>
<dbReference type="Proteomes" id="UP000444960">
    <property type="component" value="Unassembled WGS sequence"/>
</dbReference>
<gene>
    <name evidence="5" type="primary">ribD_1</name>
    <name evidence="5" type="ORF">nbrc107696_30900</name>
</gene>
<dbReference type="SUPFAM" id="SSF53597">
    <property type="entry name" value="Dihydrofolate reductase-like"/>
    <property type="match status" value="1"/>
</dbReference>
<evidence type="ECO:0000256" key="3">
    <source>
        <dbReference type="ARBA" id="ARBA00023002"/>
    </source>
</evidence>
<sequence length="245" mass="26028">MFLMQKATDVTASDLPELLAYPESPSPVVRSTFISTIDGAATVDGKSGLLGGDGDRRVFLLMRTLSDAVVVGARTAITEDYKAPADDDGPILILASRSLDISVDYLPATHPRVLIATCASAPAAARRRLEGAGATLFDCGDTDLDPRALVDALAARGVRRIDLEGGPRLHASFAAAGALDEMIVTTSPTLGLGDAPRIAHGSSIPLPDQDLPLPHRLPYPMRLLRQLGDDDGYLYSLWSRIQRAD</sequence>
<keyword evidence="3" id="KW-0560">Oxidoreductase</keyword>
<evidence type="ECO:0000256" key="2">
    <source>
        <dbReference type="ARBA" id="ARBA00022857"/>
    </source>
</evidence>
<dbReference type="PANTHER" id="PTHR38011:SF7">
    <property type="entry name" value="2,5-DIAMINO-6-RIBOSYLAMINO-4(3H)-PYRIMIDINONE 5'-PHOSPHATE REDUCTASE"/>
    <property type="match status" value="1"/>
</dbReference>
<reference evidence="6" key="1">
    <citation type="submission" date="2019-06" db="EMBL/GenBank/DDBJ databases">
        <title>Gordonia isolated from sludge of a wastewater treatment plant.</title>
        <authorList>
            <person name="Tamura T."/>
            <person name="Aoyama K."/>
            <person name="Kang Y."/>
            <person name="Saito S."/>
            <person name="Akiyama N."/>
            <person name="Yazawa K."/>
            <person name="Gonoi T."/>
            <person name="Mikami Y."/>
        </authorList>
    </citation>
    <scope>NUCLEOTIDE SEQUENCE [LARGE SCALE GENOMIC DNA]</scope>
    <source>
        <strain evidence="6">NBRC 107696</strain>
    </source>
</reference>
<accession>A0A7I9VBJ4</accession>
<dbReference type="AlphaFoldDB" id="A0A7I9VBJ4"/>
<dbReference type="EMBL" id="BJOV01000005">
    <property type="protein sequence ID" value="GEE02644.1"/>
    <property type="molecule type" value="Genomic_DNA"/>
</dbReference>
<evidence type="ECO:0000313" key="6">
    <source>
        <dbReference type="Proteomes" id="UP000444960"/>
    </source>
</evidence>
<comment type="caution">
    <text evidence="5">The sequence shown here is derived from an EMBL/GenBank/DDBJ whole genome shotgun (WGS) entry which is preliminary data.</text>
</comment>
<dbReference type="Pfam" id="PF01872">
    <property type="entry name" value="RibD_C"/>
    <property type="match status" value="1"/>
</dbReference>
<keyword evidence="6" id="KW-1185">Reference proteome</keyword>
<dbReference type="OrthoDB" id="5243299at2"/>
<organism evidence="5 6">
    <name type="scientific">Gordonia spumicola</name>
    <dbReference type="NCBI Taxonomy" id="589161"/>
    <lineage>
        <taxon>Bacteria</taxon>
        <taxon>Bacillati</taxon>
        <taxon>Actinomycetota</taxon>
        <taxon>Actinomycetes</taxon>
        <taxon>Mycobacteriales</taxon>
        <taxon>Gordoniaceae</taxon>
        <taxon>Gordonia</taxon>
    </lineage>
</organism>
<keyword evidence="2" id="KW-0521">NADP</keyword>
<comment type="pathway">
    <text evidence="1">Cofactor biosynthesis; riboflavin biosynthesis.</text>
</comment>
<dbReference type="PANTHER" id="PTHR38011">
    <property type="entry name" value="DIHYDROFOLATE REDUCTASE FAMILY PROTEIN (AFU_ORTHOLOGUE AFUA_8G06820)"/>
    <property type="match status" value="1"/>
</dbReference>
<evidence type="ECO:0000256" key="1">
    <source>
        <dbReference type="ARBA" id="ARBA00005104"/>
    </source>
</evidence>
<dbReference type="InterPro" id="IPR002734">
    <property type="entry name" value="RibDG_C"/>
</dbReference>
<protein>
    <recommendedName>
        <fullName evidence="4">Bacterial bifunctional deaminase-reductase C-terminal domain-containing protein</fullName>
    </recommendedName>
</protein>
<dbReference type="GO" id="GO:0009231">
    <property type="term" value="P:riboflavin biosynthetic process"/>
    <property type="evidence" value="ECO:0007669"/>
    <property type="project" value="InterPro"/>
</dbReference>
<evidence type="ECO:0000259" key="4">
    <source>
        <dbReference type="Pfam" id="PF01872"/>
    </source>
</evidence>
<evidence type="ECO:0000313" key="5">
    <source>
        <dbReference type="EMBL" id="GEE02644.1"/>
    </source>
</evidence>
<dbReference type="Gene3D" id="3.40.430.10">
    <property type="entry name" value="Dihydrofolate Reductase, subunit A"/>
    <property type="match status" value="1"/>
</dbReference>